<dbReference type="GeneID" id="85011926"/>
<feature type="active site" evidence="6">
    <location>
        <position position="311"/>
    </location>
</feature>
<dbReference type="AlphaFoldDB" id="A0A448L539"/>
<accession>A0A448L539</accession>
<organism evidence="11 12">
    <name type="scientific">Segatella oris</name>
    <dbReference type="NCBI Taxonomy" id="28135"/>
    <lineage>
        <taxon>Bacteria</taxon>
        <taxon>Pseudomonadati</taxon>
        <taxon>Bacteroidota</taxon>
        <taxon>Bacteroidia</taxon>
        <taxon>Bacteroidales</taxon>
        <taxon>Prevotellaceae</taxon>
        <taxon>Segatella</taxon>
    </lineage>
</organism>
<feature type="binding site" evidence="7">
    <location>
        <position position="427"/>
    </location>
    <ligand>
        <name>substrate</name>
    </ligand>
</feature>
<feature type="transmembrane region" description="Helical" evidence="9">
    <location>
        <begin position="172"/>
        <end position="189"/>
    </location>
</feature>
<dbReference type="RefSeq" id="WP_025879628.1">
    <property type="nucleotide sequence ID" value="NZ_LR134384.1"/>
</dbReference>
<feature type="binding site" evidence="8">
    <location>
        <position position="475"/>
    </location>
    <ligand>
        <name>Mn(2+)</name>
        <dbReference type="ChEBI" id="CHEBI:29035"/>
    </ligand>
</feature>
<name>A0A448L539_9BACT</name>
<evidence type="ECO:0000256" key="5">
    <source>
        <dbReference type="ARBA" id="ARBA00023136"/>
    </source>
</evidence>
<dbReference type="EMBL" id="LR134384">
    <property type="protein sequence ID" value="VEH15071.1"/>
    <property type="molecule type" value="Genomic_DNA"/>
</dbReference>
<evidence type="ECO:0000256" key="3">
    <source>
        <dbReference type="ARBA" id="ARBA00022692"/>
    </source>
</evidence>
<feature type="transmembrane region" description="Helical" evidence="9">
    <location>
        <begin position="54"/>
        <end position="74"/>
    </location>
</feature>
<feature type="transmembrane region" description="Helical" evidence="9">
    <location>
        <begin position="12"/>
        <end position="34"/>
    </location>
</feature>
<dbReference type="KEGG" id="poc:NCTC13071_01066"/>
<dbReference type="PANTHER" id="PTHR47371">
    <property type="entry name" value="LIPOTEICHOIC ACID SYNTHASE"/>
    <property type="match status" value="1"/>
</dbReference>
<evidence type="ECO:0000256" key="6">
    <source>
        <dbReference type="PIRSR" id="PIRSR005091-1"/>
    </source>
</evidence>
<feature type="transmembrane region" description="Helical" evidence="9">
    <location>
        <begin position="86"/>
        <end position="108"/>
    </location>
</feature>
<dbReference type="Gene3D" id="3.40.720.10">
    <property type="entry name" value="Alkaline Phosphatase, subunit A"/>
    <property type="match status" value="1"/>
</dbReference>
<evidence type="ECO:0000256" key="9">
    <source>
        <dbReference type="SAM" id="Phobius"/>
    </source>
</evidence>
<evidence type="ECO:0000313" key="12">
    <source>
        <dbReference type="Proteomes" id="UP000274578"/>
    </source>
</evidence>
<feature type="transmembrane region" description="Helical" evidence="9">
    <location>
        <begin position="128"/>
        <end position="152"/>
    </location>
</feature>
<dbReference type="CDD" id="cd16015">
    <property type="entry name" value="LTA_synthase"/>
    <property type="match status" value="1"/>
</dbReference>
<dbReference type="InterPro" id="IPR050448">
    <property type="entry name" value="OpgB/LTA_synthase_biosynth"/>
</dbReference>
<evidence type="ECO:0000256" key="4">
    <source>
        <dbReference type="ARBA" id="ARBA00022989"/>
    </source>
</evidence>
<sequence>MLLNSLRFFAVYILWALLFVLQKPCFMLYHHALFKQSSLADFWQVMVHGLPLDFSVAGYFSAFPGILILTEIWYRGRIIKWFYKGYTAVAALIFSMTFGLNLVLYGYWGFPLDSTPIYYFFSSPASALASVSMWIVIGGVLVVLLLAVGIYLLMQRMEKKLNSLSAPNHHRIWSTFCQVVLLGLLFIPIRGGIKVSTMNVGEAYFSKDMRLNHAAVNPVFSLIESFSKQVDFASQYRFMSEKEAAEVVGPMLYTESDSVMQLITTKHPDVYIVILESFSRELMKTNAVPNMNRLAKEGVFFNHFYANSFRTDRGTLAILSGYPAQPTTSLMKLTRKTNHLPSIAGMLNKSGYGLKYYYGGDIDFTNLRGYLMGMGFTDHVSDEDFPHEDRRSKWGVPDHLLFEKVQNDLKEKPGKPMMRIIQTSSSHEPFDVPYHHLQDKVLNAFAYTDACVGRFVDYLKRSGRWKRSLIILIPDHLGCYPEDISEFKVERYQIPMIWLGGVVKAPYVVESYGSQHDLAATLLGQLGISHASFIFSKDMLDSRAPHFAFFTYPDLWGMATEEQQMIYDNVAGKTVLSRGKRGRSTMEKQGKAYLQELYNDIARR</sequence>
<keyword evidence="5 9" id="KW-0472">Membrane</keyword>
<keyword evidence="2" id="KW-1003">Cell membrane</keyword>
<keyword evidence="3 9" id="KW-0812">Transmembrane</keyword>
<evidence type="ECO:0000256" key="1">
    <source>
        <dbReference type="ARBA" id="ARBA00004651"/>
    </source>
</evidence>
<dbReference type="GO" id="GO:0005886">
    <property type="term" value="C:plasma membrane"/>
    <property type="evidence" value="ECO:0007669"/>
    <property type="project" value="UniProtKB-SubCell"/>
</dbReference>
<feature type="binding site" evidence="8">
    <location>
        <position position="276"/>
    </location>
    <ligand>
        <name>Mn(2+)</name>
        <dbReference type="ChEBI" id="CHEBI:29035"/>
    </ligand>
</feature>
<evidence type="ECO:0000313" key="11">
    <source>
        <dbReference type="EMBL" id="VEH15071.1"/>
    </source>
</evidence>
<evidence type="ECO:0000259" key="10">
    <source>
        <dbReference type="Pfam" id="PF00884"/>
    </source>
</evidence>
<dbReference type="GO" id="GO:0046872">
    <property type="term" value="F:metal ion binding"/>
    <property type="evidence" value="ECO:0007669"/>
    <property type="project" value="UniProtKB-KW"/>
</dbReference>
<dbReference type="Pfam" id="PF00884">
    <property type="entry name" value="Sulfatase"/>
    <property type="match status" value="1"/>
</dbReference>
<dbReference type="SUPFAM" id="SSF53649">
    <property type="entry name" value="Alkaline phosphatase-like"/>
    <property type="match status" value="1"/>
</dbReference>
<keyword evidence="7" id="KW-0479">Metal-binding</keyword>
<keyword evidence="4 9" id="KW-1133">Transmembrane helix</keyword>
<evidence type="ECO:0000256" key="2">
    <source>
        <dbReference type="ARBA" id="ARBA00022475"/>
    </source>
</evidence>
<comment type="subcellular location">
    <subcellularLocation>
        <location evidence="1">Cell membrane</location>
        <topology evidence="1">Multi-pass membrane protein</topology>
    </subcellularLocation>
</comment>
<gene>
    <name evidence="11" type="primary">ltaS2_1</name>
    <name evidence="11" type="ORF">NCTC13071_01066</name>
</gene>
<dbReference type="PANTHER" id="PTHR47371:SF3">
    <property type="entry name" value="PHOSPHOGLYCEROL TRANSFERASE I"/>
    <property type="match status" value="1"/>
</dbReference>
<dbReference type="InterPro" id="IPR000917">
    <property type="entry name" value="Sulfatase_N"/>
</dbReference>
<reference evidence="11 12" key="1">
    <citation type="submission" date="2018-12" db="EMBL/GenBank/DDBJ databases">
        <authorList>
            <consortium name="Pathogen Informatics"/>
        </authorList>
    </citation>
    <scope>NUCLEOTIDE SEQUENCE [LARGE SCALE GENOMIC DNA]</scope>
    <source>
        <strain evidence="11 12">NCTC13071</strain>
    </source>
</reference>
<dbReference type="InterPro" id="IPR017850">
    <property type="entry name" value="Alkaline_phosphatase_core_sf"/>
</dbReference>
<feature type="binding site" evidence="8">
    <location>
        <position position="476"/>
    </location>
    <ligand>
        <name>Mn(2+)</name>
        <dbReference type="ChEBI" id="CHEBI:29035"/>
    </ligand>
</feature>
<evidence type="ECO:0000256" key="8">
    <source>
        <dbReference type="PIRSR" id="PIRSR005091-3"/>
    </source>
</evidence>
<dbReference type="InterPro" id="IPR012160">
    <property type="entry name" value="LtaS-like"/>
</dbReference>
<dbReference type="Proteomes" id="UP000274578">
    <property type="component" value="Chromosome 1"/>
</dbReference>
<dbReference type="PIRSF" id="PIRSF005091">
    <property type="entry name" value="Mmb_sulf_HI1246"/>
    <property type="match status" value="1"/>
</dbReference>
<feature type="domain" description="Sulfatase N-terminal" evidence="10">
    <location>
        <begin position="268"/>
        <end position="528"/>
    </location>
</feature>
<proteinExistence type="predicted"/>
<feature type="binding site" evidence="8">
    <location>
        <position position="311"/>
    </location>
    <ligand>
        <name>Mn(2+)</name>
        <dbReference type="ChEBI" id="CHEBI:29035"/>
    </ligand>
</feature>
<protein>
    <submittedName>
        <fullName evidence="11">Lipoteichoic acid synthase 2</fullName>
    </submittedName>
</protein>
<keyword evidence="7" id="KW-0464">Manganese</keyword>
<evidence type="ECO:0000256" key="7">
    <source>
        <dbReference type="PIRSR" id="PIRSR005091-2"/>
    </source>
</evidence>